<evidence type="ECO:0000259" key="7">
    <source>
        <dbReference type="Pfam" id="PF17851"/>
    </source>
</evidence>
<dbReference type="InterPro" id="IPR023296">
    <property type="entry name" value="Glyco_hydro_beta-prop_sf"/>
</dbReference>
<name>A0A8K0TG14_9PEZI</name>
<dbReference type="CDD" id="cd18617">
    <property type="entry name" value="GH43_XynB-like"/>
    <property type="match status" value="1"/>
</dbReference>
<proteinExistence type="inferred from homology"/>
<evidence type="ECO:0000313" key="8">
    <source>
        <dbReference type="EMBL" id="KAH7357915.1"/>
    </source>
</evidence>
<dbReference type="PANTHER" id="PTHR42812:SF12">
    <property type="entry name" value="BETA-XYLOSIDASE-RELATED"/>
    <property type="match status" value="1"/>
</dbReference>
<feature type="domain" description="Beta-xylosidase C-terminal Concanavalin A-like" evidence="7">
    <location>
        <begin position="342"/>
        <end position="506"/>
    </location>
</feature>
<feature type="site" description="Important for catalytic activity, responsible for pKa modulation of the active site Glu and correct orientation of both the proton donor and substrate" evidence="5">
    <location>
        <position position="149"/>
    </location>
</feature>
<keyword evidence="9" id="KW-1185">Reference proteome</keyword>
<dbReference type="Pfam" id="PF04616">
    <property type="entry name" value="Glyco_hydro_43"/>
    <property type="match status" value="1"/>
</dbReference>
<feature type="active site" description="Proton donor" evidence="4">
    <location>
        <position position="201"/>
    </location>
</feature>
<dbReference type="AlphaFoldDB" id="A0A8K0TG14"/>
<keyword evidence="3 6" id="KW-0326">Glycosidase</keyword>
<gene>
    <name evidence="8" type="ORF">B0T11DRAFT_354495</name>
</gene>
<dbReference type="Gene3D" id="2.115.10.20">
    <property type="entry name" value="Glycosyl hydrolase domain, family 43"/>
    <property type="match status" value="1"/>
</dbReference>
<dbReference type="GO" id="GO:0005975">
    <property type="term" value="P:carbohydrate metabolic process"/>
    <property type="evidence" value="ECO:0007669"/>
    <property type="project" value="InterPro"/>
</dbReference>
<evidence type="ECO:0000256" key="4">
    <source>
        <dbReference type="PIRSR" id="PIRSR606710-1"/>
    </source>
</evidence>
<comment type="caution">
    <text evidence="8">The sequence shown here is derived from an EMBL/GenBank/DDBJ whole genome shotgun (WGS) entry which is preliminary data.</text>
</comment>
<evidence type="ECO:0000313" key="9">
    <source>
        <dbReference type="Proteomes" id="UP000813385"/>
    </source>
</evidence>
<evidence type="ECO:0000256" key="2">
    <source>
        <dbReference type="ARBA" id="ARBA00022801"/>
    </source>
</evidence>
<protein>
    <submittedName>
        <fullName evidence="8">Xylosidase/arabinosidase</fullName>
    </submittedName>
</protein>
<evidence type="ECO:0000256" key="1">
    <source>
        <dbReference type="ARBA" id="ARBA00009865"/>
    </source>
</evidence>
<dbReference type="InterPro" id="IPR041542">
    <property type="entry name" value="GH43_C2"/>
</dbReference>
<dbReference type="Gene3D" id="2.60.120.200">
    <property type="match status" value="1"/>
</dbReference>
<dbReference type="InterPro" id="IPR051795">
    <property type="entry name" value="Glycosyl_Hydrlase_43"/>
</dbReference>
<dbReference type="SUPFAM" id="SSF75005">
    <property type="entry name" value="Arabinanase/levansucrase/invertase"/>
    <property type="match status" value="1"/>
</dbReference>
<dbReference type="EMBL" id="JAGPXD010000004">
    <property type="protein sequence ID" value="KAH7357915.1"/>
    <property type="molecule type" value="Genomic_DNA"/>
</dbReference>
<dbReference type="InterPro" id="IPR006710">
    <property type="entry name" value="Glyco_hydro_43"/>
</dbReference>
<sequence>MLLPPTNRPRHGPIPTIPGFSPDPSICVVDGTFYLVTSSFHLFPGLPIYSSTDLRSWKVVGHAIHRSEQLSLRHSDTELPTSTSSTIATGGLWAPTIRHHAGVTYVVCTNVVYRKGRTDSTRRNFIVRTSDILSGQWSDPLYFDFDGIDPSLFFDDDGKTYIQICAHPRGGIWQFEIDLNTAKALTTPVLLWEGWDRRFTEGPHVYKKDGYYYLLVAEGGTFEDHMISIARGDSIHGPFEPCPNNPLLTAKGTDGYLQHVGHGDFFQDAEGSWWTVLLGVVRTGDRYPLGRETFLAKVDWPEKEWPRVHEVEGHGCNSTLNPGLFKDNSFVHLRDADLSTYTIGDRQLVLSASTSDLSSHKDTVSFAGRRQLRLDGSSNVTLCVQPLRPTSLKAGICVYKDEHRFAALGFDSGTSQMYFEARNAAIGYLAEARASVDLRDRVYLCIDYTHLQWSFRYRVGESENWIKLGAVDTLQLSGRDFTGPILGMFAVGSEEDEGHQVRFEDVEL</sequence>
<dbReference type="OrthoDB" id="408373at2759"/>
<organism evidence="8 9">
    <name type="scientific">Plectosphaerella cucumerina</name>
    <dbReference type="NCBI Taxonomy" id="40658"/>
    <lineage>
        <taxon>Eukaryota</taxon>
        <taxon>Fungi</taxon>
        <taxon>Dikarya</taxon>
        <taxon>Ascomycota</taxon>
        <taxon>Pezizomycotina</taxon>
        <taxon>Sordariomycetes</taxon>
        <taxon>Hypocreomycetidae</taxon>
        <taxon>Glomerellales</taxon>
        <taxon>Plectosphaerellaceae</taxon>
        <taxon>Plectosphaerella</taxon>
    </lineage>
</organism>
<dbReference type="InterPro" id="IPR013320">
    <property type="entry name" value="ConA-like_dom_sf"/>
</dbReference>
<reference evidence="8" key="1">
    <citation type="journal article" date="2021" name="Nat. Commun.">
        <title>Genetic determinants of endophytism in the Arabidopsis root mycobiome.</title>
        <authorList>
            <person name="Mesny F."/>
            <person name="Miyauchi S."/>
            <person name="Thiergart T."/>
            <person name="Pickel B."/>
            <person name="Atanasova L."/>
            <person name="Karlsson M."/>
            <person name="Huettel B."/>
            <person name="Barry K.W."/>
            <person name="Haridas S."/>
            <person name="Chen C."/>
            <person name="Bauer D."/>
            <person name="Andreopoulos W."/>
            <person name="Pangilinan J."/>
            <person name="LaButti K."/>
            <person name="Riley R."/>
            <person name="Lipzen A."/>
            <person name="Clum A."/>
            <person name="Drula E."/>
            <person name="Henrissat B."/>
            <person name="Kohler A."/>
            <person name="Grigoriev I.V."/>
            <person name="Martin F.M."/>
            <person name="Hacquard S."/>
        </authorList>
    </citation>
    <scope>NUCLEOTIDE SEQUENCE</scope>
    <source>
        <strain evidence="8">MPI-CAGE-AT-0016</strain>
    </source>
</reference>
<accession>A0A8K0TG14</accession>
<evidence type="ECO:0000256" key="5">
    <source>
        <dbReference type="PIRSR" id="PIRSR606710-2"/>
    </source>
</evidence>
<dbReference type="GO" id="GO:0004553">
    <property type="term" value="F:hydrolase activity, hydrolyzing O-glycosyl compounds"/>
    <property type="evidence" value="ECO:0007669"/>
    <property type="project" value="InterPro"/>
</dbReference>
<comment type="similarity">
    <text evidence="1 6">Belongs to the glycosyl hydrolase 43 family.</text>
</comment>
<dbReference type="Pfam" id="PF17851">
    <property type="entry name" value="GH43_C2"/>
    <property type="match status" value="1"/>
</dbReference>
<evidence type="ECO:0000256" key="3">
    <source>
        <dbReference type="ARBA" id="ARBA00023295"/>
    </source>
</evidence>
<dbReference type="Proteomes" id="UP000813385">
    <property type="component" value="Unassembled WGS sequence"/>
</dbReference>
<evidence type="ECO:0000256" key="6">
    <source>
        <dbReference type="RuleBase" id="RU361187"/>
    </source>
</evidence>
<dbReference type="SUPFAM" id="SSF49899">
    <property type="entry name" value="Concanavalin A-like lectins/glucanases"/>
    <property type="match status" value="1"/>
</dbReference>
<keyword evidence="2 6" id="KW-0378">Hydrolase</keyword>
<feature type="active site" description="Proton acceptor" evidence="4">
    <location>
        <position position="23"/>
    </location>
</feature>
<dbReference type="PANTHER" id="PTHR42812">
    <property type="entry name" value="BETA-XYLOSIDASE"/>
    <property type="match status" value="1"/>
</dbReference>